<dbReference type="EMBL" id="DF973973">
    <property type="protein sequence ID" value="GAU43454.1"/>
    <property type="molecule type" value="Genomic_DNA"/>
</dbReference>
<reference evidence="3" key="1">
    <citation type="journal article" date="2017" name="Front. Plant Sci.">
        <title>Climate Clever Clovers: New Paradigm to Reduce the Environmental Footprint of Ruminants by Breeding Low Methanogenic Forages Utilizing Haplotype Variation.</title>
        <authorList>
            <person name="Kaur P."/>
            <person name="Appels R."/>
            <person name="Bayer P.E."/>
            <person name="Keeble-Gagnere G."/>
            <person name="Wang J."/>
            <person name="Hirakawa H."/>
            <person name="Shirasawa K."/>
            <person name="Vercoe P."/>
            <person name="Stefanova K."/>
            <person name="Durmic Z."/>
            <person name="Nichols P."/>
            <person name="Revell C."/>
            <person name="Isobe S.N."/>
            <person name="Edwards D."/>
            <person name="Erskine W."/>
        </authorList>
    </citation>
    <scope>NUCLEOTIDE SEQUENCE [LARGE SCALE GENOMIC DNA]</scope>
    <source>
        <strain evidence="3">cv. Daliak</strain>
    </source>
</reference>
<name>A0A2Z6NGA0_TRISU</name>
<dbReference type="AlphaFoldDB" id="A0A2Z6NGA0"/>
<sequence>MLKHTSKRLPNAQAHKQETSNLLKHASKRLPICSSTKARGYLLLSSWCEPFFVQLIGAFVFNEFFYLSFLFLHWQTTSAPLFLEGRCLHKRGNVLRLSSTPFLTDLDDMDLPLHWSSRCIFKRNGNILRCGLIRVVDIKIVVASECILVLTARYGEERGRLRGGGGQRGVSLGWGAGGEAWGYSVRGAYQLLTYHDSVTTDVAAGLILHTHVPLKVFIFMWRLLRDRLLTKANLVTQCILSPQAHYCVSGCGAVESAQHLFLSCSTFGSLWSLVRSWIGSSSVDSHTLSTGALRAHRSFMQLIWLACVWVVWNERNHRL</sequence>
<accession>A0A2Z6NGA0</accession>
<proteinExistence type="predicted"/>
<evidence type="ECO:0000259" key="1">
    <source>
        <dbReference type="Pfam" id="PF13966"/>
    </source>
</evidence>
<dbReference type="OrthoDB" id="1436790at2759"/>
<dbReference type="InterPro" id="IPR026960">
    <property type="entry name" value="RVT-Znf"/>
</dbReference>
<feature type="domain" description="Reverse transcriptase zinc-binding" evidence="1">
    <location>
        <begin position="183"/>
        <end position="271"/>
    </location>
</feature>
<evidence type="ECO:0000313" key="3">
    <source>
        <dbReference type="Proteomes" id="UP000242715"/>
    </source>
</evidence>
<evidence type="ECO:0000313" key="2">
    <source>
        <dbReference type="EMBL" id="GAU43454.1"/>
    </source>
</evidence>
<organism evidence="2 3">
    <name type="scientific">Trifolium subterraneum</name>
    <name type="common">Subterranean clover</name>
    <dbReference type="NCBI Taxonomy" id="3900"/>
    <lineage>
        <taxon>Eukaryota</taxon>
        <taxon>Viridiplantae</taxon>
        <taxon>Streptophyta</taxon>
        <taxon>Embryophyta</taxon>
        <taxon>Tracheophyta</taxon>
        <taxon>Spermatophyta</taxon>
        <taxon>Magnoliopsida</taxon>
        <taxon>eudicotyledons</taxon>
        <taxon>Gunneridae</taxon>
        <taxon>Pentapetalae</taxon>
        <taxon>rosids</taxon>
        <taxon>fabids</taxon>
        <taxon>Fabales</taxon>
        <taxon>Fabaceae</taxon>
        <taxon>Papilionoideae</taxon>
        <taxon>50 kb inversion clade</taxon>
        <taxon>NPAAA clade</taxon>
        <taxon>Hologalegina</taxon>
        <taxon>IRL clade</taxon>
        <taxon>Trifolieae</taxon>
        <taxon>Trifolium</taxon>
    </lineage>
</organism>
<dbReference type="Proteomes" id="UP000242715">
    <property type="component" value="Unassembled WGS sequence"/>
</dbReference>
<keyword evidence="3" id="KW-1185">Reference proteome</keyword>
<dbReference type="Pfam" id="PF13966">
    <property type="entry name" value="zf-RVT"/>
    <property type="match status" value="1"/>
</dbReference>
<gene>
    <name evidence="2" type="ORF">TSUD_140910</name>
</gene>
<protein>
    <recommendedName>
        <fullName evidence="1">Reverse transcriptase zinc-binding domain-containing protein</fullName>
    </recommendedName>
</protein>